<evidence type="ECO:0000256" key="1">
    <source>
        <dbReference type="ARBA" id="ARBA00012391"/>
    </source>
</evidence>
<dbReference type="InterPro" id="IPR009001">
    <property type="entry name" value="Transl_elong_EF1A/Init_IF2_C"/>
</dbReference>
<dbReference type="CDD" id="cd04095">
    <property type="entry name" value="CysN_NoDQ_III"/>
    <property type="match status" value="1"/>
</dbReference>
<dbReference type="GO" id="GO:0005525">
    <property type="term" value="F:GTP binding"/>
    <property type="evidence" value="ECO:0007669"/>
    <property type="project" value="UniProtKB-KW"/>
</dbReference>
<organism evidence="8 9">
    <name type="scientific">Flavobacterium haoranii</name>
    <dbReference type="NCBI Taxonomy" id="683124"/>
    <lineage>
        <taxon>Bacteria</taxon>
        <taxon>Pseudomonadati</taxon>
        <taxon>Bacteroidota</taxon>
        <taxon>Flavobacteriia</taxon>
        <taxon>Flavobacteriales</taxon>
        <taxon>Flavobacteriaceae</taxon>
        <taxon>Flavobacterium</taxon>
    </lineage>
</organism>
<dbReference type="InterPro" id="IPR031157">
    <property type="entry name" value="G_TR_CS"/>
</dbReference>
<evidence type="ECO:0000313" key="9">
    <source>
        <dbReference type="Proteomes" id="UP000184232"/>
    </source>
</evidence>
<keyword evidence="3 8" id="KW-0548">Nucleotidyltransferase</keyword>
<dbReference type="GO" id="GO:0006790">
    <property type="term" value="P:sulfur compound metabolic process"/>
    <property type="evidence" value="ECO:0007669"/>
    <property type="project" value="InterPro"/>
</dbReference>
<evidence type="ECO:0000256" key="4">
    <source>
        <dbReference type="ARBA" id="ARBA00022741"/>
    </source>
</evidence>
<dbReference type="Gene3D" id="3.40.50.300">
    <property type="entry name" value="P-loop containing nucleotide triphosphate hydrolases"/>
    <property type="match status" value="1"/>
</dbReference>
<evidence type="ECO:0000313" key="8">
    <source>
        <dbReference type="EMBL" id="SHI63441.1"/>
    </source>
</evidence>
<reference evidence="8 9" key="1">
    <citation type="submission" date="2016-11" db="EMBL/GenBank/DDBJ databases">
        <authorList>
            <person name="Jaros S."/>
            <person name="Januszkiewicz K."/>
            <person name="Wedrychowicz H."/>
        </authorList>
    </citation>
    <scope>NUCLEOTIDE SEQUENCE [LARGE SCALE GENOMIC DNA]</scope>
    <source>
        <strain evidence="8 9">DSM 22807</strain>
    </source>
</reference>
<dbReference type="InterPro" id="IPR050100">
    <property type="entry name" value="TRAFAC_GTPase_members"/>
</dbReference>
<evidence type="ECO:0000256" key="2">
    <source>
        <dbReference type="ARBA" id="ARBA00022679"/>
    </source>
</evidence>
<dbReference type="AlphaFoldDB" id="A0A1M6CRE7"/>
<dbReference type="NCBIfam" id="TIGR02034">
    <property type="entry name" value="CysN"/>
    <property type="match status" value="1"/>
</dbReference>
<accession>A0A1M6CRE7</accession>
<dbReference type="InterPro" id="IPR000795">
    <property type="entry name" value="T_Tr_GTP-bd_dom"/>
</dbReference>
<protein>
    <recommendedName>
        <fullName evidence="1">sulfate adenylyltransferase</fullName>
        <ecNumber evidence="1">2.7.7.4</ecNumber>
    </recommendedName>
</protein>
<dbReference type="InterPro" id="IPR054696">
    <property type="entry name" value="GTP-eEF1A_C"/>
</dbReference>
<dbReference type="GO" id="GO:0005524">
    <property type="term" value="F:ATP binding"/>
    <property type="evidence" value="ECO:0007669"/>
    <property type="project" value="UniProtKB-KW"/>
</dbReference>
<evidence type="ECO:0000256" key="3">
    <source>
        <dbReference type="ARBA" id="ARBA00022695"/>
    </source>
</evidence>
<dbReference type="InterPro" id="IPR044139">
    <property type="entry name" value="CysN_NoDQ_III"/>
</dbReference>
<dbReference type="PROSITE" id="PS51722">
    <property type="entry name" value="G_TR_2"/>
    <property type="match status" value="1"/>
</dbReference>
<dbReference type="InterPro" id="IPR009000">
    <property type="entry name" value="Transl_B-barrel_sf"/>
</dbReference>
<dbReference type="GO" id="GO:0004781">
    <property type="term" value="F:sulfate adenylyltransferase (ATP) activity"/>
    <property type="evidence" value="ECO:0007669"/>
    <property type="project" value="UniProtKB-EC"/>
</dbReference>
<dbReference type="SUPFAM" id="SSF52540">
    <property type="entry name" value="P-loop containing nucleoside triphosphate hydrolases"/>
    <property type="match status" value="1"/>
</dbReference>
<evidence type="ECO:0000256" key="6">
    <source>
        <dbReference type="ARBA" id="ARBA00023134"/>
    </source>
</evidence>
<evidence type="ECO:0000259" key="7">
    <source>
        <dbReference type="PROSITE" id="PS51722"/>
    </source>
</evidence>
<dbReference type="Pfam" id="PF00009">
    <property type="entry name" value="GTP_EFTU"/>
    <property type="match status" value="1"/>
</dbReference>
<dbReference type="GO" id="GO:0003924">
    <property type="term" value="F:GTPase activity"/>
    <property type="evidence" value="ECO:0007669"/>
    <property type="project" value="InterPro"/>
</dbReference>
<dbReference type="RefSeq" id="WP_072781180.1">
    <property type="nucleotide sequence ID" value="NZ_CP045292.1"/>
</dbReference>
<keyword evidence="6" id="KW-0342">GTP-binding</keyword>
<dbReference type="Gene3D" id="2.40.30.10">
    <property type="entry name" value="Translation factors"/>
    <property type="match status" value="2"/>
</dbReference>
<keyword evidence="9" id="KW-1185">Reference proteome</keyword>
<dbReference type="EC" id="2.7.7.4" evidence="1"/>
<dbReference type="STRING" id="683124.SAMN05444337_0444"/>
<proteinExistence type="predicted"/>
<dbReference type="SUPFAM" id="SSF50447">
    <property type="entry name" value="Translation proteins"/>
    <property type="match status" value="1"/>
</dbReference>
<dbReference type="EMBL" id="FQZH01000001">
    <property type="protein sequence ID" value="SHI63441.1"/>
    <property type="molecule type" value="Genomic_DNA"/>
</dbReference>
<dbReference type="Proteomes" id="UP000184232">
    <property type="component" value="Unassembled WGS sequence"/>
</dbReference>
<gene>
    <name evidence="8" type="ORF">SAMN05444337_0444</name>
</gene>
<dbReference type="InterPro" id="IPR011779">
    <property type="entry name" value="SO4_adenylTrfase_lsu"/>
</dbReference>
<name>A0A1M6CRE7_9FLAO</name>
<dbReference type="Pfam" id="PF22594">
    <property type="entry name" value="GTP-eEF1A_C"/>
    <property type="match status" value="1"/>
</dbReference>
<sequence length="414" mass="47084">MELLKINTAGSVDDGKSTLIGRFLYDSNALTLEQEELVRKKTTEKGLKDLDFSVITDGLIAEREQGITIDVAHIYFSTETRKFIIADSPGHIEYTRNMVTGASNSEVSIVLIDARKGLLEQTYRHFFISHLLRLESIVFCVNKMDLVDFSEDVFLKIASDIEKMTNKLEGFKQKISIVPISSLKGDNVVFPTKNMNWYKGDTLSNILHNFSKSENENCDFRMDVQQVFHVQNDEFVDYRSYAGKISSGKIKVGDSVIVLPSEKKSKIIEIRKFETVLEEAIKGDSIQIRLQDDIDISRGMMFVKENDEFLFEKELQSKIVWLDEKPMNPLLKYLIQSGSRIQVCKIQEVINSIQPESPLGNHSVNEIKLNDIATVKIKLANPLFVDRYDENKSNGSFILIDQQTNNTVAVGFVE</sequence>
<keyword evidence="2 8" id="KW-0808">Transferase</keyword>
<dbReference type="InterPro" id="IPR027417">
    <property type="entry name" value="P-loop_NTPase"/>
</dbReference>
<keyword evidence="4" id="KW-0547">Nucleotide-binding</keyword>
<dbReference type="PROSITE" id="PS00301">
    <property type="entry name" value="G_TR_1"/>
    <property type="match status" value="1"/>
</dbReference>
<evidence type="ECO:0000256" key="5">
    <source>
        <dbReference type="ARBA" id="ARBA00022840"/>
    </source>
</evidence>
<dbReference type="PRINTS" id="PR00315">
    <property type="entry name" value="ELONGATNFCT"/>
</dbReference>
<keyword evidence="5" id="KW-0067">ATP-binding</keyword>
<dbReference type="OrthoDB" id="9804504at2"/>
<feature type="domain" description="Tr-type G" evidence="7">
    <location>
        <begin position="1"/>
        <end position="216"/>
    </location>
</feature>
<dbReference type="SUPFAM" id="SSF50465">
    <property type="entry name" value="EF-Tu/eEF-1alpha/eIF2-gamma C-terminal domain"/>
    <property type="match status" value="1"/>
</dbReference>
<dbReference type="PANTHER" id="PTHR23115">
    <property type="entry name" value="TRANSLATION FACTOR"/>
    <property type="match status" value="1"/>
</dbReference>